<gene>
    <name evidence="1" type="ORF">ACEU3E_23880</name>
</gene>
<evidence type="ECO:0000313" key="2">
    <source>
        <dbReference type="Proteomes" id="UP001575622"/>
    </source>
</evidence>
<dbReference type="Proteomes" id="UP001575622">
    <property type="component" value="Unassembled WGS sequence"/>
</dbReference>
<proteinExistence type="predicted"/>
<evidence type="ECO:0000313" key="1">
    <source>
        <dbReference type="EMBL" id="MFB0845230.1"/>
    </source>
</evidence>
<reference evidence="1 2" key="1">
    <citation type="submission" date="2024-09" db="EMBL/GenBank/DDBJ databases">
        <authorList>
            <person name="Makale K.P.P."/>
            <person name="Makhzoum A."/>
            <person name="Rantong G."/>
            <person name="Rahube T.O."/>
        </authorList>
    </citation>
    <scope>NUCLEOTIDE SEQUENCE [LARGE SCALE GENOMIC DNA]</scope>
    <source>
        <strain evidence="1 2">KM_D13</strain>
    </source>
</reference>
<sequence length="217" mass="25386">MRNHVLTKILSAILSLFRKKRVTLQIPYEVDLEEVQTFHFIKFVDVSYDENKLTVKSKNAGSLWLDSKGRYRAEYTEGPMQGHIWVWDGHLLQRYSPETNELSVHPYDSYPTPYAFFDHEALETAMRNIQNNSLVPTNEPRTYESVTTSSYMKVRLNESQTLIESIRQYSEETLTGEYEVVAEEHVLKPNSEMFKIKLSGESKVVYYGKYPPQKEQN</sequence>
<dbReference type="RefSeq" id="WP_373955382.1">
    <property type="nucleotide sequence ID" value="NZ_JBHDLN010000013.1"/>
</dbReference>
<organism evidence="1 2">
    <name type="scientific">Paenibacillus oleatilyticus</name>
    <dbReference type="NCBI Taxonomy" id="2594886"/>
    <lineage>
        <taxon>Bacteria</taxon>
        <taxon>Bacillati</taxon>
        <taxon>Bacillota</taxon>
        <taxon>Bacilli</taxon>
        <taxon>Bacillales</taxon>
        <taxon>Paenibacillaceae</taxon>
        <taxon>Paenibacillus</taxon>
    </lineage>
</organism>
<comment type="caution">
    <text evidence="1">The sequence shown here is derived from an EMBL/GenBank/DDBJ whole genome shotgun (WGS) entry which is preliminary data.</text>
</comment>
<name>A0ABV4V8W4_9BACL</name>
<accession>A0ABV4V8W4</accession>
<protein>
    <submittedName>
        <fullName evidence="1">Uncharacterized protein</fullName>
    </submittedName>
</protein>
<dbReference type="Gene3D" id="2.50.20.10">
    <property type="entry name" value="Lipoprotein localisation LolA/LolB/LppX"/>
    <property type="match status" value="1"/>
</dbReference>
<dbReference type="EMBL" id="JBHDLN010000013">
    <property type="protein sequence ID" value="MFB0845230.1"/>
    <property type="molecule type" value="Genomic_DNA"/>
</dbReference>
<keyword evidence="2" id="KW-1185">Reference proteome</keyword>